<dbReference type="Proteomes" id="UP001220209">
    <property type="component" value="Chromosome 1"/>
</dbReference>
<evidence type="ECO:0008006" key="8">
    <source>
        <dbReference type="Google" id="ProtNLM"/>
    </source>
</evidence>
<evidence type="ECO:0000313" key="6">
    <source>
        <dbReference type="Proteomes" id="UP000664048"/>
    </source>
</evidence>
<feature type="signal peptide" evidence="1">
    <location>
        <begin position="1"/>
        <end position="22"/>
    </location>
</feature>
<accession>A0AAP1V654</accession>
<dbReference type="EMBL" id="JAENIB010000006">
    <property type="protein sequence ID" value="MBK1931564.1"/>
    <property type="molecule type" value="Genomic_DNA"/>
</dbReference>
<evidence type="ECO:0000313" key="7">
    <source>
        <dbReference type="Proteomes" id="UP001220209"/>
    </source>
</evidence>
<name>A0AAP1V654_9BURK</name>
<dbReference type="GeneID" id="93194271"/>
<organism evidence="2 5">
    <name type="scientific">Burkholderia contaminans</name>
    <dbReference type="NCBI Taxonomy" id="488447"/>
    <lineage>
        <taxon>Bacteria</taxon>
        <taxon>Pseudomonadati</taxon>
        <taxon>Pseudomonadota</taxon>
        <taxon>Betaproteobacteria</taxon>
        <taxon>Burkholderiales</taxon>
        <taxon>Burkholderiaceae</taxon>
        <taxon>Burkholderia</taxon>
        <taxon>Burkholderia cepacia complex</taxon>
    </lineage>
</organism>
<evidence type="ECO:0000313" key="4">
    <source>
        <dbReference type="EMBL" id="WFN17888.1"/>
    </source>
</evidence>
<reference evidence="2" key="1">
    <citation type="submission" date="2021-01" db="EMBL/GenBank/DDBJ databases">
        <title>Outbreak of Burkholderia contaminns endophthalmitis traced to a clinical ventilation system.</title>
        <authorList>
            <person name="Lipuma J."/>
            <person name="Spilker T."/>
            <person name="Kratholm J."/>
        </authorList>
    </citation>
    <scope>NUCLEOTIDE SEQUENCE</scope>
    <source>
        <strain evidence="2">HI4954</strain>
    </source>
</reference>
<dbReference type="EMBL" id="CP090640">
    <property type="protein sequence ID" value="WFN17888.1"/>
    <property type="molecule type" value="Genomic_DNA"/>
</dbReference>
<keyword evidence="6" id="KW-1185">Reference proteome</keyword>
<dbReference type="Proteomes" id="UP000664048">
    <property type="component" value="Unassembled WGS sequence"/>
</dbReference>
<evidence type="ECO:0000313" key="2">
    <source>
        <dbReference type="EMBL" id="MBK1931564.1"/>
    </source>
</evidence>
<dbReference type="PROSITE" id="PS51257">
    <property type="entry name" value="PROKAR_LIPOPROTEIN"/>
    <property type="match status" value="1"/>
</dbReference>
<evidence type="ECO:0000313" key="3">
    <source>
        <dbReference type="EMBL" id="MBO1831589.1"/>
    </source>
</evidence>
<sequence length="194" mass="21270">MSKMKPVALLASVFIAATSGCASRPPISFEPPAPTQCCSTFHSFHFGDLGPDGADSVSIQVGQSPTFDFPEGRSTFVAYKVPATHPEVVEVRTYIAAWGAMLLPHVTIFKPRLMFLDDNLHITETDRLEPLKRRSRSLATPYFFARAQIPANAKYMVVYAASSANSERLIAYSQNGSMYAIPNAYEGKISITFP</sequence>
<reference evidence="3 6" key="2">
    <citation type="submission" date="2021-03" db="EMBL/GenBank/DDBJ databases">
        <title>Clinical course, treatment and visual outcome of an outbreak of Burkholderia contaminans endophthalmitis following cataract surgery.</title>
        <authorList>
            <person name="Lind C."/>
            <person name="Olsen K."/>
            <person name="Angelsen N.K."/>
            <person name="Krefting E.A."/>
            <person name="Fossen K."/>
            <person name="Gravningen K."/>
            <person name="Depoorter E."/>
            <person name="Vandamme P."/>
            <person name="Bertelsen G."/>
        </authorList>
    </citation>
    <scope>NUCLEOTIDE SEQUENCE [LARGE SCALE GENOMIC DNA]</scope>
    <source>
        <strain evidence="3 6">51242556</strain>
    </source>
</reference>
<proteinExistence type="predicted"/>
<evidence type="ECO:0000256" key="1">
    <source>
        <dbReference type="SAM" id="SignalP"/>
    </source>
</evidence>
<keyword evidence="1" id="KW-0732">Signal</keyword>
<feature type="chain" id="PRO_5044711558" description="Lipoprotein" evidence="1">
    <location>
        <begin position="23"/>
        <end position="194"/>
    </location>
</feature>
<evidence type="ECO:0000313" key="5">
    <source>
        <dbReference type="Proteomes" id="UP000611459"/>
    </source>
</evidence>
<gene>
    <name evidence="3" type="ORF">J4M89_19635</name>
    <name evidence="2" type="ORF">JIN94_16885</name>
    <name evidence="4" type="ORF">LXE91_02255</name>
</gene>
<protein>
    <recommendedName>
        <fullName evidence="8">Lipoprotein</fullName>
    </recommendedName>
</protein>
<dbReference type="EMBL" id="JAGEMX010000006">
    <property type="protein sequence ID" value="MBO1831589.1"/>
    <property type="molecule type" value="Genomic_DNA"/>
</dbReference>
<dbReference type="Proteomes" id="UP000611459">
    <property type="component" value="Unassembled WGS sequence"/>
</dbReference>
<dbReference type="AlphaFoldDB" id="A0AAP1V654"/>
<reference evidence="4 7" key="3">
    <citation type="submission" date="2021-12" db="EMBL/GenBank/DDBJ databases">
        <title>Genomic and phenotypic characterization of three Burkholderia contaminans isolates recovered from different sources.</title>
        <authorList>
            <person name="Lopez De Volder A."/>
            <person name="Fan Y."/>
            <person name="Nunvar J."/>
            <person name="Herrera T."/>
            <person name="Timp W."/>
            <person name="Degrossi J."/>
        </authorList>
    </citation>
    <scope>NUCLEOTIDE SEQUENCE [LARGE SCALE GENOMIC DNA]</scope>
    <source>
        <strain evidence="4 7">LMG 23361</strain>
    </source>
</reference>
<dbReference type="RefSeq" id="WP_113976544.1">
    <property type="nucleotide sequence ID" value="NZ_AP018358.1"/>
</dbReference>